<dbReference type="Pfam" id="PF06764">
    <property type="entry name" value="DUF1223"/>
    <property type="match status" value="1"/>
</dbReference>
<feature type="chain" id="PRO_5001515803" description="DUF1223 domain-containing protein" evidence="1">
    <location>
        <begin position="22"/>
        <end position="243"/>
    </location>
</feature>
<dbReference type="InterPro" id="IPR010634">
    <property type="entry name" value="DUF1223"/>
</dbReference>
<keyword evidence="3" id="KW-1185">Reference proteome</keyword>
<dbReference type="Proteomes" id="UP000023541">
    <property type="component" value="Unassembled WGS sequence"/>
</dbReference>
<dbReference type="OrthoDB" id="9808254at2"/>
<keyword evidence="1" id="KW-0732">Signal</keyword>
<evidence type="ECO:0000256" key="1">
    <source>
        <dbReference type="SAM" id="SignalP"/>
    </source>
</evidence>
<dbReference type="EMBL" id="AQRA01000004">
    <property type="protein sequence ID" value="EZH73896.1"/>
    <property type="molecule type" value="Genomic_DNA"/>
</dbReference>
<proteinExistence type="predicted"/>
<dbReference type="SUPFAM" id="SSF52833">
    <property type="entry name" value="Thioredoxin-like"/>
    <property type="match status" value="1"/>
</dbReference>
<evidence type="ECO:0000313" key="3">
    <source>
        <dbReference type="Proteomes" id="UP000023541"/>
    </source>
</evidence>
<dbReference type="STRING" id="1317122.ATO12_13490"/>
<evidence type="ECO:0008006" key="4">
    <source>
        <dbReference type="Google" id="ProtNLM"/>
    </source>
</evidence>
<accession>A0A023BV68</accession>
<dbReference type="Gene3D" id="3.40.30.10">
    <property type="entry name" value="Glutaredoxin"/>
    <property type="match status" value="1"/>
</dbReference>
<dbReference type="eggNOG" id="COG5429">
    <property type="taxonomic scope" value="Bacteria"/>
</dbReference>
<dbReference type="InterPro" id="IPR036249">
    <property type="entry name" value="Thioredoxin-like_sf"/>
</dbReference>
<name>A0A023BV68_9FLAO</name>
<protein>
    <recommendedName>
        <fullName evidence="4">DUF1223 domain-containing protein</fullName>
    </recommendedName>
</protein>
<feature type="signal peptide" evidence="1">
    <location>
        <begin position="1"/>
        <end position="21"/>
    </location>
</feature>
<comment type="caution">
    <text evidence="2">The sequence shown here is derived from an EMBL/GenBank/DDBJ whole genome shotgun (WGS) entry which is preliminary data.</text>
</comment>
<reference evidence="2 3" key="1">
    <citation type="submission" date="2014-04" db="EMBL/GenBank/DDBJ databases">
        <title>Aquimarina sp. 22II-S11-z7 Genome Sequencing.</title>
        <authorList>
            <person name="Lai Q."/>
        </authorList>
    </citation>
    <scope>NUCLEOTIDE SEQUENCE [LARGE SCALE GENOMIC DNA]</scope>
    <source>
        <strain evidence="2 3">22II-S11-z7</strain>
    </source>
</reference>
<dbReference type="PANTHER" id="PTHR36057">
    <property type="match status" value="1"/>
</dbReference>
<dbReference type="PANTHER" id="PTHR36057:SF1">
    <property type="entry name" value="LIPOPROTEIN LIPID ATTACHMENT SITE-LIKE PROTEIN, PUTATIVE (DUF1223)-RELATED"/>
    <property type="match status" value="1"/>
</dbReference>
<gene>
    <name evidence="2" type="ORF">ATO12_13490</name>
</gene>
<dbReference type="AlphaFoldDB" id="A0A023BV68"/>
<sequence length="243" mass="27613">MQMLQKLMMLLTLIVSISIHAQESNESPIVLELFTSQGCSSCPPADELLDNIKKKYKDQNVVVLSYHVDYWNRLGWKDPFSSAKFSDYQRAYAQQFNSRSIYTPQLVVNGSEHFTGSDRYKADIALKKYSKTRVSSTILIKDIRQEPAQVVFNYKVDGKLFNTVTLALVVSERTTNISRGENRDRTLKNTNIVANRVVKQEESGSISMTIPNWVSENDELSVVAYTQDKTLKTTGATKLALRR</sequence>
<evidence type="ECO:0000313" key="2">
    <source>
        <dbReference type="EMBL" id="EZH73896.1"/>
    </source>
</evidence>
<organism evidence="2 3">
    <name type="scientific">Aquimarina atlantica</name>
    <dbReference type="NCBI Taxonomy" id="1317122"/>
    <lineage>
        <taxon>Bacteria</taxon>
        <taxon>Pseudomonadati</taxon>
        <taxon>Bacteroidota</taxon>
        <taxon>Flavobacteriia</taxon>
        <taxon>Flavobacteriales</taxon>
        <taxon>Flavobacteriaceae</taxon>
        <taxon>Aquimarina</taxon>
    </lineage>
</organism>